<dbReference type="InterPro" id="IPR013572">
    <property type="entry name" value="Tscrpt_reg_MAATS_C"/>
</dbReference>
<sequence>MRRTKEDAELTKQAILKAAVDVFSERGVAKASLEEIARRAEVTRGAVYWHFKNKMEIFDALHDSLHTPFIERIMEGLEAEHPNPVGQLQELCTNIFLDLDRDIQQRKALTLFLLKCDYSGELECRQEEQVKAKAIKMQAFAGYYKRAIKLGHIADDISAEDYTIAMSCFMRGVLHEYLEAPEEFDMQKRAPIIMKIYFGGLRTPSHS</sequence>
<dbReference type="OrthoDB" id="5816932at2"/>
<dbReference type="SUPFAM" id="SSF46689">
    <property type="entry name" value="Homeodomain-like"/>
    <property type="match status" value="1"/>
</dbReference>
<dbReference type="Gene3D" id="1.10.357.10">
    <property type="entry name" value="Tetracycline Repressor, domain 2"/>
    <property type="match status" value="1"/>
</dbReference>
<dbReference type="GO" id="GO:0000976">
    <property type="term" value="F:transcription cis-regulatory region binding"/>
    <property type="evidence" value="ECO:0007669"/>
    <property type="project" value="TreeGrafter"/>
</dbReference>
<comment type="caution">
    <text evidence="7">The sequence shown here is derived from an EMBL/GenBank/DDBJ whole genome shotgun (WGS) entry which is preliminary data.</text>
</comment>
<evidence type="ECO:0000256" key="3">
    <source>
        <dbReference type="ARBA" id="ARBA00023125"/>
    </source>
</evidence>
<dbReference type="PROSITE" id="PS01081">
    <property type="entry name" value="HTH_TETR_1"/>
    <property type="match status" value="1"/>
</dbReference>
<evidence type="ECO:0000313" key="8">
    <source>
        <dbReference type="Proteomes" id="UP000175691"/>
    </source>
</evidence>
<dbReference type="InterPro" id="IPR001647">
    <property type="entry name" value="HTH_TetR"/>
</dbReference>
<dbReference type="PANTHER" id="PTHR30055">
    <property type="entry name" value="HTH-TYPE TRANSCRIPTIONAL REGULATOR RUTR"/>
    <property type="match status" value="1"/>
</dbReference>
<name>A0A1E7Z9M2_9ALTE</name>
<dbReference type="SUPFAM" id="SSF48498">
    <property type="entry name" value="Tetracyclin repressor-like, C-terminal domain"/>
    <property type="match status" value="1"/>
</dbReference>
<gene>
    <name evidence="7" type="ORF">BFC18_13615</name>
</gene>
<accession>A0A1E7Z9M2</accession>
<evidence type="ECO:0000256" key="1">
    <source>
        <dbReference type="ARBA" id="ARBA00022491"/>
    </source>
</evidence>
<evidence type="ECO:0000313" key="7">
    <source>
        <dbReference type="EMBL" id="OFC70220.1"/>
    </source>
</evidence>
<dbReference type="PANTHER" id="PTHR30055:SF240">
    <property type="entry name" value="HTH-TYPE TRANSCRIPTIONAL REGULATOR ACRR"/>
    <property type="match status" value="1"/>
</dbReference>
<protein>
    <submittedName>
        <fullName evidence="7">TetR family transcriptional regulator</fullName>
    </submittedName>
</protein>
<keyword evidence="1" id="KW-0678">Repressor</keyword>
<proteinExistence type="predicted"/>
<dbReference type="PROSITE" id="PS50977">
    <property type="entry name" value="HTH_TETR_2"/>
    <property type="match status" value="1"/>
</dbReference>
<dbReference type="EMBL" id="MDHN01000029">
    <property type="protein sequence ID" value="OFC70220.1"/>
    <property type="molecule type" value="Genomic_DNA"/>
</dbReference>
<evidence type="ECO:0000256" key="4">
    <source>
        <dbReference type="ARBA" id="ARBA00023163"/>
    </source>
</evidence>
<dbReference type="InterPro" id="IPR023772">
    <property type="entry name" value="DNA-bd_HTH_TetR-type_CS"/>
</dbReference>
<keyword evidence="2" id="KW-0805">Transcription regulation</keyword>
<evidence type="ECO:0000259" key="6">
    <source>
        <dbReference type="PROSITE" id="PS50977"/>
    </source>
</evidence>
<evidence type="ECO:0000256" key="2">
    <source>
        <dbReference type="ARBA" id="ARBA00023015"/>
    </source>
</evidence>
<feature type="DNA-binding region" description="H-T-H motif" evidence="5">
    <location>
        <begin position="32"/>
        <end position="51"/>
    </location>
</feature>
<dbReference type="Pfam" id="PF08361">
    <property type="entry name" value="TetR_C_2"/>
    <property type="match status" value="1"/>
</dbReference>
<keyword evidence="3 5" id="KW-0238">DNA-binding</keyword>
<keyword evidence="4" id="KW-0804">Transcription</keyword>
<keyword evidence="8" id="KW-1185">Reference proteome</keyword>
<evidence type="ECO:0000256" key="5">
    <source>
        <dbReference type="PROSITE-ProRule" id="PRU00335"/>
    </source>
</evidence>
<dbReference type="RefSeq" id="WP_070125863.1">
    <property type="nucleotide sequence ID" value="NZ_MDHN01000029.1"/>
</dbReference>
<dbReference type="PRINTS" id="PR00455">
    <property type="entry name" value="HTHTETR"/>
</dbReference>
<feature type="domain" description="HTH tetR-type" evidence="6">
    <location>
        <begin position="9"/>
        <end position="69"/>
    </location>
</feature>
<dbReference type="Pfam" id="PF00440">
    <property type="entry name" value="TetR_N"/>
    <property type="match status" value="1"/>
</dbReference>
<organism evidence="7 8">
    <name type="scientific">Alteromonas confluentis</name>
    <dbReference type="NCBI Taxonomy" id="1656094"/>
    <lineage>
        <taxon>Bacteria</taxon>
        <taxon>Pseudomonadati</taxon>
        <taxon>Pseudomonadota</taxon>
        <taxon>Gammaproteobacteria</taxon>
        <taxon>Alteromonadales</taxon>
        <taxon>Alteromonadaceae</taxon>
        <taxon>Alteromonas/Salinimonas group</taxon>
        <taxon>Alteromonas</taxon>
    </lineage>
</organism>
<dbReference type="GO" id="GO:0003700">
    <property type="term" value="F:DNA-binding transcription factor activity"/>
    <property type="evidence" value="ECO:0007669"/>
    <property type="project" value="TreeGrafter"/>
</dbReference>
<dbReference type="InterPro" id="IPR036271">
    <property type="entry name" value="Tet_transcr_reg_TetR-rel_C_sf"/>
</dbReference>
<dbReference type="InterPro" id="IPR009057">
    <property type="entry name" value="Homeodomain-like_sf"/>
</dbReference>
<dbReference type="InterPro" id="IPR050109">
    <property type="entry name" value="HTH-type_TetR-like_transc_reg"/>
</dbReference>
<reference evidence="7 8" key="1">
    <citation type="submission" date="2016-08" db="EMBL/GenBank/DDBJ databases">
        <authorList>
            <person name="Seilhamer J.J."/>
        </authorList>
    </citation>
    <scope>NUCLEOTIDE SEQUENCE [LARGE SCALE GENOMIC DNA]</scope>
    <source>
        <strain evidence="7 8">KCTC 42603</strain>
    </source>
</reference>
<dbReference type="STRING" id="1656094.BFC18_13615"/>
<dbReference type="Proteomes" id="UP000175691">
    <property type="component" value="Unassembled WGS sequence"/>
</dbReference>
<dbReference type="AlphaFoldDB" id="A0A1E7Z9M2"/>